<gene>
    <name evidence="4" type="ORF">Cyrtocomes_00597</name>
</gene>
<evidence type="ECO:0000259" key="1">
    <source>
        <dbReference type="Pfam" id="PF13547"/>
    </source>
</evidence>
<feature type="domain" description="Tip attachment protein J" evidence="2">
    <location>
        <begin position="648"/>
        <end position="792"/>
    </location>
</feature>
<dbReference type="Proteomes" id="UP001293791">
    <property type="component" value="Unassembled WGS sequence"/>
</dbReference>
<sequence length="1123" mass="127815">MASIILSDLCSSAIIDRKIGKLAGALIKDTIFGNTETRSFDSRLGGLLVKTPTYGSKIPFLYGAAIMPGEIIWTSKLEEITNSQERTSGGKTSRVKRIHVSFYYRISLAISICSGPISELKNIFANGIRLEQSAYKIRIYSGSEHQMPDPLIESIEGIGNVPAYRGIAYIIFEDLDLSEFENKLPEFTFEVVKIATHPNAQNLQNSLKEIILLPGHGEFTYEIKPHTMFEGDYIGDKWIQRGKGAYVNVNNCKKEADSIYSLEKLFKIFPNLEWISVTVAWFCSEINIKDAKIEPKISKTGDFKTFPKEWSVGHKYTIKNASIIQNKRYQGTVSDNGLYTLLDFIKSKRNAQGKAYKIMLRPIVLMDTKQLLDASIITGQADYQLNNFFNKNYNDFIKHYACLCGNIIDAISIGSGLIGITSIKDNDNNFPGIDNLINLSKEVKELLPSKCLITYSSDINEYHENSDGWYNMDKLWTSRYIDFIGININSSSLSKLDNFKMDGDTINNSYFDDLYNKLAKWYFAEHKNPDDVNTDWKPGLKKVWLTECGYIAAKNDNQSIFKKRLINYHIKKEISFIDKKFVLGWDVRPQSKQNEYDIAQDLNNKLSNLDISSIIFDIFKKCNVLEKNINVDINEIDSNFKGIIIGNNNAKSIIDTLCTAYDLSLFEKDGKLVCIQDSFSKEYNIEYDHIVKSNNTFIKSTKPFCEIPTKLSISYFDKASHCELKNLHVSICDSKIDTTTLDVNIPLVLYESEARELSKKILYKLVIERHEYNFILPSSYLFISISDNLILNNYLMKVSELDFGSDGAIKIKAFSIQKHTLSSAKVHTADESAYSFIVEDNEVEILDIPTLASEEKRDMPRLFIAVANKKEEIIRYAIRDKITEIKSKNIQSTIGVTLNLPKASSPYITDTLNKLVINLKSGELESISDEDFLSGKKNIAIFGREIIIFKNAKLLDKNKYKIDTLLRGRQGTEKFINTHTDCEKFILLDDSLNTIYFEEQDIKENINFEYMGTKMETKLEAYNLYPLPVSNLYFDKRNGRLSWNSRIRGFAASFGYCDIEESLNMYTVIFKNNHGSFFRVNTKNTYIDIPANINEILINGAECSVAQISNIVGMGEISSIIIG</sequence>
<evidence type="ECO:0000259" key="2">
    <source>
        <dbReference type="Pfam" id="PF13550"/>
    </source>
</evidence>
<evidence type="ECO:0000313" key="4">
    <source>
        <dbReference type="EMBL" id="MDZ5762223.1"/>
    </source>
</evidence>
<evidence type="ECO:0000259" key="3">
    <source>
        <dbReference type="Pfam" id="PF23666"/>
    </source>
</evidence>
<dbReference type="Pfam" id="PF23666">
    <property type="entry name" value="Rcc01698_C"/>
    <property type="match status" value="1"/>
</dbReference>
<dbReference type="Pfam" id="PF13547">
    <property type="entry name" value="GTA_TIM"/>
    <property type="match status" value="1"/>
</dbReference>
<comment type="caution">
    <text evidence="4">The sequence shown here is derived from an EMBL/GenBank/DDBJ whole genome shotgun (WGS) entry which is preliminary data.</text>
</comment>
<protein>
    <submittedName>
        <fullName evidence="4">Phage domain protein</fullName>
    </submittedName>
</protein>
<keyword evidence="5" id="KW-1185">Reference proteome</keyword>
<organism evidence="4 5">
    <name type="scientific">Candidatus Cyrtobacter comes</name>
    <dbReference type="NCBI Taxonomy" id="675776"/>
    <lineage>
        <taxon>Bacteria</taxon>
        <taxon>Pseudomonadati</taxon>
        <taxon>Pseudomonadota</taxon>
        <taxon>Alphaproteobacteria</taxon>
        <taxon>Rickettsiales</taxon>
        <taxon>Candidatus Midichloriaceae</taxon>
        <taxon>Candidatus Cyrtobacter</taxon>
    </lineage>
</organism>
<accession>A0ABU5L7Y2</accession>
<name>A0ABU5L7Y2_9RICK</name>
<dbReference type="InterPro" id="IPR025195">
    <property type="entry name" value="GTA_TIM_dom"/>
</dbReference>
<dbReference type="EMBL" id="JARGYT010000028">
    <property type="protein sequence ID" value="MDZ5762223.1"/>
    <property type="molecule type" value="Genomic_DNA"/>
</dbReference>
<dbReference type="Gene3D" id="3.20.20.80">
    <property type="entry name" value="Glycosidases"/>
    <property type="match status" value="1"/>
</dbReference>
<evidence type="ECO:0000313" key="5">
    <source>
        <dbReference type="Proteomes" id="UP001293791"/>
    </source>
</evidence>
<dbReference type="InterPro" id="IPR056490">
    <property type="entry name" value="Rcc01698_C"/>
</dbReference>
<dbReference type="InterPro" id="IPR032876">
    <property type="entry name" value="J_dom"/>
</dbReference>
<proteinExistence type="predicted"/>
<feature type="domain" description="GTA TIM-barrel-like" evidence="1">
    <location>
        <begin position="392"/>
        <end position="488"/>
    </location>
</feature>
<reference evidence="4 5" key="1">
    <citation type="submission" date="2023-02" db="EMBL/GenBank/DDBJ databases">
        <title>Host association and intracellularity evolved multiple times independently in the Rickettsiales.</title>
        <authorList>
            <person name="Castelli M."/>
            <person name="Nardi T."/>
            <person name="Gammuto L."/>
            <person name="Bellinzona G."/>
            <person name="Sabaneyeva E."/>
            <person name="Potekhin A."/>
            <person name="Serra V."/>
            <person name="Petroni G."/>
            <person name="Sassera D."/>
        </authorList>
    </citation>
    <scope>NUCLEOTIDE SEQUENCE [LARGE SCALE GENOMIC DNA]</scope>
    <source>
        <strain evidence="4 5">BOD18</strain>
    </source>
</reference>
<feature type="domain" description="Rcc01698-like C-terminal" evidence="3">
    <location>
        <begin position="892"/>
        <end position="985"/>
    </location>
</feature>
<dbReference type="Pfam" id="PF13550">
    <property type="entry name" value="Phage-tail_3"/>
    <property type="match status" value="1"/>
</dbReference>
<dbReference type="RefSeq" id="WP_322497700.1">
    <property type="nucleotide sequence ID" value="NZ_JARGYT010000028.1"/>
</dbReference>